<feature type="compositionally biased region" description="Basic and acidic residues" evidence="1">
    <location>
        <begin position="375"/>
        <end position="387"/>
    </location>
</feature>
<accession>A0A8J5KEA8</accession>
<name>A0A8J5KEA8_HOMAM</name>
<keyword evidence="3" id="KW-1185">Reference proteome</keyword>
<organism evidence="2 3">
    <name type="scientific">Homarus americanus</name>
    <name type="common">American lobster</name>
    <dbReference type="NCBI Taxonomy" id="6706"/>
    <lineage>
        <taxon>Eukaryota</taxon>
        <taxon>Metazoa</taxon>
        <taxon>Ecdysozoa</taxon>
        <taxon>Arthropoda</taxon>
        <taxon>Crustacea</taxon>
        <taxon>Multicrustacea</taxon>
        <taxon>Malacostraca</taxon>
        <taxon>Eumalacostraca</taxon>
        <taxon>Eucarida</taxon>
        <taxon>Decapoda</taxon>
        <taxon>Pleocyemata</taxon>
        <taxon>Astacidea</taxon>
        <taxon>Nephropoidea</taxon>
        <taxon>Nephropidae</taxon>
        <taxon>Homarus</taxon>
    </lineage>
</organism>
<evidence type="ECO:0000313" key="3">
    <source>
        <dbReference type="Proteomes" id="UP000747542"/>
    </source>
</evidence>
<reference evidence="2" key="1">
    <citation type="journal article" date="2021" name="Sci. Adv.">
        <title>The American lobster genome reveals insights on longevity, neural, and immune adaptations.</title>
        <authorList>
            <person name="Polinski J.M."/>
            <person name="Zimin A.V."/>
            <person name="Clark K.F."/>
            <person name="Kohn A.B."/>
            <person name="Sadowski N."/>
            <person name="Timp W."/>
            <person name="Ptitsyn A."/>
            <person name="Khanna P."/>
            <person name="Romanova D.Y."/>
            <person name="Williams P."/>
            <person name="Greenwood S.J."/>
            <person name="Moroz L.L."/>
            <person name="Walt D.R."/>
            <person name="Bodnar A.G."/>
        </authorList>
    </citation>
    <scope>NUCLEOTIDE SEQUENCE</scope>
    <source>
        <strain evidence="2">GMGI-L3</strain>
    </source>
</reference>
<evidence type="ECO:0000313" key="2">
    <source>
        <dbReference type="EMBL" id="KAG7170741.1"/>
    </source>
</evidence>
<protein>
    <submittedName>
        <fullName evidence="2">Uncharacterized protein</fullName>
    </submittedName>
</protein>
<feature type="region of interest" description="Disordered" evidence="1">
    <location>
        <begin position="534"/>
        <end position="559"/>
    </location>
</feature>
<feature type="compositionally biased region" description="Basic residues" evidence="1">
    <location>
        <begin position="593"/>
        <end position="603"/>
    </location>
</feature>
<comment type="caution">
    <text evidence="2">The sequence shown here is derived from an EMBL/GenBank/DDBJ whole genome shotgun (WGS) entry which is preliminary data.</text>
</comment>
<feature type="region of interest" description="Disordered" evidence="1">
    <location>
        <begin position="678"/>
        <end position="699"/>
    </location>
</feature>
<dbReference type="EMBL" id="JAHLQT010013773">
    <property type="protein sequence ID" value="KAG7170741.1"/>
    <property type="molecule type" value="Genomic_DNA"/>
</dbReference>
<dbReference type="Proteomes" id="UP000747542">
    <property type="component" value="Unassembled WGS sequence"/>
</dbReference>
<gene>
    <name evidence="2" type="ORF">Hamer_G013601</name>
</gene>
<proteinExistence type="predicted"/>
<feature type="region of interest" description="Disordered" evidence="1">
    <location>
        <begin position="577"/>
        <end position="603"/>
    </location>
</feature>
<feature type="region of interest" description="Disordered" evidence="1">
    <location>
        <begin position="202"/>
        <end position="222"/>
    </location>
</feature>
<sequence length="1632" mass="185441">MEEVWSIWHGQLWVGTRNLGSTTIWSYHNSFIPGIGGSLKMTSIAEYGHLWTKILKCNPVTMFRECPQYIQGKTVSVFGMTSASDSPEFAQLAEELTETEKPQILTCEIVNPMLQIQVVIVPQCTELKQLGLNPLPATMKPLLNIIFIVNATLNNAINIYKDLRGLRLSEVGFDELESEDIEDILASHTDELTNEDLQQLTEHSPVEDDDDEEEPQRTLSSKRMAESFNMFQQAMQILIDDDPNREHKQKELQENIDNNVVTDNPKTIKNSLRKRTPKIAEKQNGDEVVIMYEKKRPKDFKRLKKYNLNNISTSIHSYENSEVTSRCSQEVDKSKKVGKNLNSLDSVSKVTNISGYKTSVSERKDENASVSATATHKEPCKGNHHSESNGTSLLDSTMLNQVFCSKEESKPDLIKPSMLKRIIKQKTIKRTQTDCNCIQETNKPSLAVWKKDDGKEAPKDSKEPMECVFVDVLKKRSYPSRKKEKKVKKNIELEKATTDMKSYNNKVIKTDNIILPNKTVPDIVELPKDRRIYKGKGKSRKSSNVFPLGTNEIGEPEDKKQTVTLVESVSSVHFKKQLSSSPSRISKDSDKLSKKKKIKKKSCNKVQHSIRTACLKRNIDYREGIMESMYLPRKKARGIDVKDAIRDSEKLSISWTQAVQKHTAANLHHLDTKLNLKNKTEEDRKLTNGRGSSNKKRDCKWNFRKKKKSVVKDIAKDLNKNISKLYDGQNHASDKGKHLDVHVDHNGKTEVPVIQKKACMVKPRRKALTNDDDMKDSNKIHISEIQDVQKDNYSDVNCTEVSSPPIVDTLELSCYPKIVKRDKAAKSGKDKVTECHKNCRENDSQHSADQLECIIIDQDMDCSTNSIKVSRVSQECVFDCKLEKNKDNLTSERRIKVKNFAFFEENCVPEINKTQEDLIEHDSQNYPIDLSSIGDHDSQLFSQEYYENNRLINTPQQGTDYETEELGIEMLKHNVPTSKAENQYLLDLVLETEAVDDTDVQTTGKFAVVDSLDDNKTIPPHSINQQSSVLLSPSYPVQISQGNSSLRPFGACHISNYPQNLESSVFSHNCSVFPLDVPAYKLNYQANNNSKTSSALGKVTLCECSSKLCGKHKFENEDLEVIDTVHSDSSGIPVLLAYVNEDLSQKSCKSVQLFSYSRFGSQDVNFSQANKSTNNLNSDESVLSQSILKPHVNQKDNDGKLKACVKHHESSEESQRIQRCEIDHIESINIAKNMISQKGITYNSVHDQLGREGFITRPPTEKQLESLLQEMKTKIQTHRIALFNHEAQSCDNNIKTLTNFIKNPMPIVPSTKGNVPESWHESFSFLNHQLKLLIVQQLEKLHGPYKVKNLKGLAELLSYQNFQTPEQMNPHCIQQNYQKVGNEIGQNQFEFSTEYRYSTEDTVPKNCVLSDRTSFSDPQVQLKNPYSCETSNISSKVDFCQEITPQTALFIPSELHQPNWKDGCAFKSERLKMQKYIHLLTADHQEIVKIKCLLVRRDMSYATLEDVQRNGGDIYIKSSALDHLFAHPHLRTMCSRPQIQLSNRQKNSTREQQLHKVLKTNMSLVEQCIKAGVAQVIPGKSYLDTLSPASPTLDYLASLKILHRCLKYGHRHTTVLVTGFQLGKVIINPFTI</sequence>
<feature type="region of interest" description="Disordered" evidence="1">
    <location>
        <begin position="359"/>
        <end position="392"/>
    </location>
</feature>
<evidence type="ECO:0000256" key="1">
    <source>
        <dbReference type="SAM" id="MobiDB-lite"/>
    </source>
</evidence>